<dbReference type="InterPro" id="IPR019734">
    <property type="entry name" value="TPR_rpt"/>
</dbReference>
<dbReference type="InterPro" id="IPR011990">
    <property type="entry name" value="TPR-like_helical_dom_sf"/>
</dbReference>
<proteinExistence type="predicted"/>
<dbReference type="Proteomes" id="UP001175097">
    <property type="component" value="Unassembled WGS sequence"/>
</dbReference>
<keyword evidence="4" id="KW-1185">Reference proteome</keyword>
<evidence type="ECO:0000256" key="2">
    <source>
        <dbReference type="ARBA" id="ARBA00022803"/>
    </source>
</evidence>
<keyword evidence="1" id="KW-0677">Repeat</keyword>
<dbReference type="Pfam" id="PF13429">
    <property type="entry name" value="TPR_15"/>
    <property type="match status" value="1"/>
</dbReference>
<evidence type="ECO:0000313" key="4">
    <source>
        <dbReference type="Proteomes" id="UP001175097"/>
    </source>
</evidence>
<dbReference type="SMART" id="SM00028">
    <property type="entry name" value="TPR"/>
    <property type="match status" value="4"/>
</dbReference>
<protein>
    <submittedName>
        <fullName evidence="3">Tetratricopeptide repeat protein</fullName>
    </submittedName>
</protein>
<dbReference type="InterPro" id="IPR051012">
    <property type="entry name" value="CellSynth/LPSAsmb/PSIAsmb"/>
</dbReference>
<dbReference type="Gene3D" id="1.25.40.10">
    <property type="entry name" value="Tetratricopeptide repeat domain"/>
    <property type="match status" value="3"/>
</dbReference>
<dbReference type="PANTHER" id="PTHR45586">
    <property type="entry name" value="TPR REPEAT-CONTAINING PROTEIN PA4667"/>
    <property type="match status" value="1"/>
</dbReference>
<accession>A0ABT8JX61</accession>
<organism evidence="3 4">
    <name type="scientific">Sporosarcina highlanderae</name>
    <dbReference type="NCBI Taxonomy" id="3035916"/>
    <lineage>
        <taxon>Bacteria</taxon>
        <taxon>Bacillati</taxon>
        <taxon>Bacillota</taxon>
        <taxon>Bacilli</taxon>
        <taxon>Bacillales</taxon>
        <taxon>Caryophanaceae</taxon>
        <taxon>Sporosarcina</taxon>
    </lineage>
</organism>
<dbReference type="Pfam" id="PF25058">
    <property type="entry name" value="ARM_TT21"/>
    <property type="match status" value="1"/>
</dbReference>
<gene>
    <name evidence="3" type="ORF">P5G49_14810</name>
</gene>
<dbReference type="PANTHER" id="PTHR45586:SF15">
    <property type="entry name" value="TPR REPEAT-CONTAINING PROTEIN YPIA"/>
    <property type="match status" value="1"/>
</dbReference>
<name>A0ABT8JX61_9BACL</name>
<evidence type="ECO:0000256" key="1">
    <source>
        <dbReference type="ARBA" id="ARBA00022737"/>
    </source>
</evidence>
<evidence type="ECO:0000313" key="3">
    <source>
        <dbReference type="EMBL" id="MDN4608729.1"/>
    </source>
</evidence>
<dbReference type="SUPFAM" id="SSF48452">
    <property type="entry name" value="TPR-like"/>
    <property type="match status" value="2"/>
</dbReference>
<comment type="caution">
    <text evidence="3">The sequence shown here is derived from an EMBL/GenBank/DDBJ whole genome shotgun (WGS) entry which is preliminary data.</text>
</comment>
<dbReference type="Pfam" id="PF14559">
    <property type="entry name" value="TPR_19"/>
    <property type="match status" value="1"/>
</dbReference>
<dbReference type="EMBL" id="JAROCC010000013">
    <property type="protein sequence ID" value="MDN4608729.1"/>
    <property type="molecule type" value="Genomic_DNA"/>
</dbReference>
<keyword evidence="2" id="KW-0802">TPR repeat</keyword>
<reference evidence="3" key="1">
    <citation type="submission" date="2023-03" db="EMBL/GenBank/DDBJ databases">
        <title>MT1 and MT2 Draft Genomes of Novel Species.</title>
        <authorList>
            <person name="Venkateswaran K."/>
        </authorList>
    </citation>
    <scope>NUCLEOTIDE SEQUENCE</scope>
    <source>
        <strain evidence="3">F6_3S_P_2</strain>
    </source>
</reference>
<dbReference type="RefSeq" id="WP_301244988.1">
    <property type="nucleotide sequence ID" value="NZ_JAROCC010000013.1"/>
</dbReference>
<sequence length="421" mass="47932">MKQLHEFERAIFEGDIRLMNELIDRAEKMEEFDLLYDVAGMMVEYGYIGQADHIYETLSSVMPDEAQLKIDRASTLLELGDEDEALLLLSEVTPDQDEYVQALMALADYYQMIGMAEAALSKVKEALERAPYEPVIRFAYAELLLDAGRYIEAAKLFSDLYSEGNNEIANISIPLRIAETYSAGAAYEEAIPYYENIMEDEQSPDTVFGAAYAYYQSKQPERSIQLLENLIEMDPDYFSAYMLAGQANSQLGEDAKAYDLYKKGIARDEFDKELRLAAGKVALKLALPDEAEEHLKHSIALDPEYIDAIITLASLYNEREQDEELLDLLAEMKVDEMDLPLLSAFKAFALEREEQYADAYLSYRKAYTGLKDDPSFLDKFARFLLDEGKPNEAIEVIKTLVSLTQHDEWAAFLEMLNDKEV</sequence>